<reference evidence="3" key="1">
    <citation type="submission" date="2017-08" db="EMBL/GenBank/DDBJ databases">
        <authorList>
            <person name="Varghese N."/>
            <person name="Submissions S."/>
        </authorList>
    </citation>
    <scope>NUCLEOTIDE SEQUENCE [LARGE SCALE GENOMIC DNA]</scope>
    <source>
        <strain evidence="3">JA234</strain>
    </source>
</reference>
<evidence type="ECO:0000313" key="3">
    <source>
        <dbReference type="Proteomes" id="UP000219467"/>
    </source>
</evidence>
<protein>
    <submittedName>
        <fullName evidence="2">Uncharacterized protein</fullName>
    </submittedName>
</protein>
<dbReference type="Proteomes" id="UP000219467">
    <property type="component" value="Unassembled WGS sequence"/>
</dbReference>
<proteinExistence type="predicted"/>
<keyword evidence="1" id="KW-0812">Transmembrane</keyword>
<feature type="transmembrane region" description="Helical" evidence="1">
    <location>
        <begin position="20"/>
        <end position="40"/>
    </location>
</feature>
<keyword evidence="1" id="KW-0472">Membrane</keyword>
<accession>A0A285CUD2</accession>
<organism evidence="2 3">
    <name type="scientific">Cereibacter ovatus</name>
    <dbReference type="NCBI Taxonomy" id="439529"/>
    <lineage>
        <taxon>Bacteria</taxon>
        <taxon>Pseudomonadati</taxon>
        <taxon>Pseudomonadota</taxon>
        <taxon>Alphaproteobacteria</taxon>
        <taxon>Rhodobacterales</taxon>
        <taxon>Paracoccaceae</taxon>
        <taxon>Cereibacter</taxon>
    </lineage>
</organism>
<keyword evidence="3" id="KW-1185">Reference proteome</keyword>
<sequence length="76" mass="8695">MVEQFEGRMDLSDVAFVNVPILLIGLLTLRAAVLVISPVWPGKLIDDEKWCHMPTSVRHNDLMQSQEKKQVEEHVI</sequence>
<name>A0A285CUD2_9RHOB</name>
<keyword evidence="1" id="KW-1133">Transmembrane helix</keyword>
<gene>
    <name evidence="2" type="ORF">SAMN05878503_106156</name>
</gene>
<dbReference type="EMBL" id="OAOQ01000006">
    <property type="protein sequence ID" value="SNX70656.1"/>
    <property type="molecule type" value="Genomic_DNA"/>
</dbReference>
<evidence type="ECO:0000256" key="1">
    <source>
        <dbReference type="SAM" id="Phobius"/>
    </source>
</evidence>
<dbReference type="AlphaFoldDB" id="A0A285CUD2"/>
<evidence type="ECO:0000313" key="2">
    <source>
        <dbReference type="EMBL" id="SNX70656.1"/>
    </source>
</evidence>